<reference evidence="1 2" key="1">
    <citation type="submission" date="2021-06" db="EMBL/GenBank/DDBJ databases">
        <title>Caerostris extrusa draft genome.</title>
        <authorList>
            <person name="Kono N."/>
            <person name="Arakawa K."/>
        </authorList>
    </citation>
    <scope>NUCLEOTIDE SEQUENCE [LARGE SCALE GENOMIC DNA]</scope>
</reference>
<dbReference type="EMBL" id="BPLR01005101">
    <property type="protein sequence ID" value="GIX99820.1"/>
    <property type="molecule type" value="Genomic_DNA"/>
</dbReference>
<comment type="caution">
    <text evidence="1">The sequence shown here is derived from an EMBL/GenBank/DDBJ whole genome shotgun (WGS) entry which is preliminary data.</text>
</comment>
<keyword evidence="2" id="KW-1185">Reference proteome</keyword>
<gene>
    <name evidence="1" type="ORF">CEXT_205541</name>
</gene>
<proteinExistence type="predicted"/>
<sequence>MEGLQLMEHTSCTSLAFGFERESRDLVVVTEYKSTPPFKSQLEFTSDTQSCRYQSYMYFSDNMVSSTNFSIHYVSSSLSQQPHYGPRYMWHYLWHRIPIHRSSPDRQAP</sequence>
<dbReference type="Proteomes" id="UP001054945">
    <property type="component" value="Unassembled WGS sequence"/>
</dbReference>
<accession>A0AAV4PS96</accession>
<name>A0AAV4PS96_CAEEX</name>
<evidence type="ECO:0000313" key="1">
    <source>
        <dbReference type="EMBL" id="GIX99820.1"/>
    </source>
</evidence>
<organism evidence="1 2">
    <name type="scientific">Caerostris extrusa</name>
    <name type="common">Bark spider</name>
    <name type="synonym">Caerostris bankana</name>
    <dbReference type="NCBI Taxonomy" id="172846"/>
    <lineage>
        <taxon>Eukaryota</taxon>
        <taxon>Metazoa</taxon>
        <taxon>Ecdysozoa</taxon>
        <taxon>Arthropoda</taxon>
        <taxon>Chelicerata</taxon>
        <taxon>Arachnida</taxon>
        <taxon>Araneae</taxon>
        <taxon>Araneomorphae</taxon>
        <taxon>Entelegynae</taxon>
        <taxon>Araneoidea</taxon>
        <taxon>Araneidae</taxon>
        <taxon>Caerostris</taxon>
    </lineage>
</organism>
<evidence type="ECO:0000313" key="2">
    <source>
        <dbReference type="Proteomes" id="UP001054945"/>
    </source>
</evidence>
<protein>
    <submittedName>
        <fullName evidence="1">Uncharacterized protein</fullName>
    </submittedName>
</protein>
<dbReference type="AlphaFoldDB" id="A0AAV4PS96"/>
<feature type="non-terminal residue" evidence="1">
    <location>
        <position position="109"/>
    </location>
</feature>